<dbReference type="AlphaFoldDB" id="A0A383AMF4"/>
<accession>A0A383AMF4</accession>
<name>A0A383AMF4_9ZZZZ</name>
<dbReference type="EMBL" id="UINC01193242">
    <property type="protein sequence ID" value="SVE08761.1"/>
    <property type="molecule type" value="Genomic_DNA"/>
</dbReference>
<organism evidence="1">
    <name type="scientific">marine metagenome</name>
    <dbReference type="NCBI Taxonomy" id="408172"/>
    <lineage>
        <taxon>unclassified sequences</taxon>
        <taxon>metagenomes</taxon>
        <taxon>ecological metagenomes</taxon>
    </lineage>
</organism>
<sequence>MPKGDCYKANGRIVMKKMSASDAKNWILCHGVGILQTDGKPFGHAWVENGSRCIDKSNDQDINLPKKLYYQLGNFPVKGYKIYKYTPEQTGLAMVRNKHWGPWDLKPPR</sequence>
<reference evidence="1" key="1">
    <citation type="submission" date="2018-05" db="EMBL/GenBank/DDBJ databases">
        <authorList>
            <person name="Lanie J.A."/>
            <person name="Ng W.-L."/>
            <person name="Kazmierczak K.M."/>
            <person name="Andrzejewski T.M."/>
            <person name="Davidsen T.M."/>
            <person name="Wayne K.J."/>
            <person name="Tettelin H."/>
            <person name="Glass J.I."/>
            <person name="Rusch D."/>
            <person name="Podicherti R."/>
            <person name="Tsui H.-C.T."/>
            <person name="Winkler M.E."/>
        </authorList>
    </citation>
    <scope>NUCLEOTIDE SEQUENCE</scope>
</reference>
<evidence type="ECO:0000313" key="1">
    <source>
        <dbReference type="EMBL" id="SVE08761.1"/>
    </source>
</evidence>
<proteinExistence type="predicted"/>
<protein>
    <recommendedName>
        <fullName evidence="2">Microcin J25-processing protein McjB C-terminal domain-containing protein</fullName>
    </recommendedName>
</protein>
<gene>
    <name evidence="1" type="ORF">METZ01_LOCUS461615</name>
</gene>
<evidence type="ECO:0008006" key="2">
    <source>
        <dbReference type="Google" id="ProtNLM"/>
    </source>
</evidence>